<dbReference type="InterPro" id="IPR020845">
    <property type="entry name" value="AMP-binding_CS"/>
</dbReference>
<comment type="caution">
    <text evidence="3">The sequence shown here is derived from an EMBL/GenBank/DDBJ whole genome shotgun (WGS) entry which is preliminary data.</text>
</comment>
<keyword evidence="4" id="KW-1185">Reference proteome</keyword>
<dbReference type="InterPro" id="IPR045851">
    <property type="entry name" value="AMP-bd_C_sf"/>
</dbReference>
<dbReference type="PANTHER" id="PTHR22754">
    <property type="entry name" value="DISCO-INTERACTING PROTEIN 2 DIP2 -RELATED"/>
    <property type="match status" value="1"/>
</dbReference>
<dbReference type="RefSeq" id="WP_203727158.1">
    <property type="nucleotide sequence ID" value="NZ_BAAATX010000017.1"/>
</dbReference>
<protein>
    <recommendedName>
        <fullName evidence="2">AMP-dependent synthetase/ligase domain-containing protein</fullName>
    </recommendedName>
</protein>
<dbReference type="Pfam" id="PF00501">
    <property type="entry name" value="AMP-binding"/>
    <property type="match status" value="1"/>
</dbReference>
<proteinExistence type="inferred from homology"/>
<dbReference type="InterPro" id="IPR042099">
    <property type="entry name" value="ANL_N_sf"/>
</dbReference>
<evidence type="ECO:0000313" key="3">
    <source>
        <dbReference type="EMBL" id="GIE01470.1"/>
    </source>
</evidence>
<dbReference type="PROSITE" id="PS00455">
    <property type="entry name" value="AMP_BINDING"/>
    <property type="match status" value="1"/>
</dbReference>
<organism evidence="3 4">
    <name type="scientific">Paractinoplanes durhamensis</name>
    <dbReference type="NCBI Taxonomy" id="113563"/>
    <lineage>
        <taxon>Bacteria</taxon>
        <taxon>Bacillati</taxon>
        <taxon>Actinomycetota</taxon>
        <taxon>Actinomycetes</taxon>
        <taxon>Micromonosporales</taxon>
        <taxon>Micromonosporaceae</taxon>
        <taxon>Paractinoplanes</taxon>
    </lineage>
</organism>
<evidence type="ECO:0000313" key="4">
    <source>
        <dbReference type="Proteomes" id="UP000637628"/>
    </source>
</evidence>
<name>A0ABQ3YV42_9ACTN</name>
<feature type="domain" description="AMP-dependent synthetase/ligase" evidence="2">
    <location>
        <begin position="17"/>
        <end position="392"/>
    </location>
</feature>
<accession>A0ABQ3YV42</accession>
<evidence type="ECO:0000256" key="1">
    <source>
        <dbReference type="ARBA" id="ARBA00006432"/>
    </source>
</evidence>
<evidence type="ECO:0000259" key="2">
    <source>
        <dbReference type="Pfam" id="PF00501"/>
    </source>
</evidence>
<gene>
    <name evidence="3" type="ORF">Adu01nite_28200</name>
</gene>
<dbReference type="SUPFAM" id="SSF56801">
    <property type="entry name" value="Acetyl-CoA synthetase-like"/>
    <property type="match status" value="1"/>
</dbReference>
<comment type="similarity">
    <text evidence="1">Belongs to the ATP-dependent AMP-binding enzyme family.</text>
</comment>
<dbReference type="Gene3D" id="3.40.50.12780">
    <property type="entry name" value="N-terminal domain of ligase-like"/>
    <property type="match status" value="1"/>
</dbReference>
<dbReference type="PANTHER" id="PTHR22754:SF32">
    <property type="entry name" value="DISCO-INTERACTING PROTEIN 2"/>
    <property type="match status" value="1"/>
</dbReference>
<sequence length="519" mass="55517">MNIRDWLTNPRPGRGLRIATDDGWESYSYAALALAARRSATAMLAAGAKKGDVVCLLMPTGYPVLCAFFGAWAAGLTPCMITPPSFSSTAEYAELVSGIVDAARPALLVTDEKYAAALKQPTFVHREADEPIDVAEVAGDDLAILQFTSGSTGTPRGIPVTWTNLTVNIECSRAWCDWQDGDSGASWLPLHHDMGLIGTLLTIICGQGDLSLMRPAQFLRDPARWLECMTTAAVTAAPPFALEYAASRIPEGRIAGWDFRSWRTMFVGAQTVDPAVLDKFATTFAPAGFDPATLRPAYGMAETTLGVTGTAPGTRPLVVRIEPDTLRFGRPVKIDRQFHLGDEPVPARGGWLTGCGGPVLDTEIGLVDEDGAPLPDDYLGEIVVSGATVTAGFSRTGDAGFRHDGQLFVLGRMGDSLKVNGRAVYVEDLEAAVIEATGLPAARCVVVSAPETDRIGVALFVEGRPGGWETTARDLLRARLGPAARIRIIIGRPGLIKRTTSGKPRRRALWQQLQDEGTE</sequence>
<dbReference type="EMBL" id="BOML01000022">
    <property type="protein sequence ID" value="GIE01470.1"/>
    <property type="molecule type" value="Genomic_DNA"/>
</dbReference>
<reference evidence="3 4" key="1">
    <citation type="submission" date="2021-01" db="EMBL/GenBank/DDBJ databases">
        <title>Whole genome shotgun sequence of Actinoplanes durhamensis NBRC 14914.</title>
        <authorList>
            <person name="Komaki H."/>
            <person name="Tamura T."/>
        </authorList>
    </citation>
    <scope>NUCLEOTIDE SEQUENCE [LARGE SCALE GENOMIC DNA]</scope>
    <source>
        <strain evidence="3 4">NBRC 14914</strain>
    </source>
</reference>
<dbReference type="InterPro" id="IPR000873">
    <property type="entry name" value="AMP-dep_synth/lig_dom"/>
</dbReference>
<dbReference type="Gene3D" id="3.30.300.30">
    <property type="match status" value="1"/>
</dbReference>
<dbReference type="Proteomes" id="UP000637628">
    <property type="component" value="Unassembled WGS sequence"/>
</dbReference>